<dbReference type="InterPro" id="IPR054510">
    <property type="entry name" value="Tm0771-like_C"/>
</dbReference>
<dbReference type="PANTHER" id="PTHR11669:SF8">
    <property type="entry name" value="DNA POLYMERASE III SUBUNIT DELTA"/>
    <property type="match status" value="1"/>
</dbReference>
<accession>A0A1M5SG60</accession>
<dbReference type="GO" id="GO:0006261">
    <property type="term" value="P:DNA-templated DNA replication"/>
    <property type="evidence" value="ECO:0007669"/>
    <property type="project" value="TreeGrafter"/>
</dbReference>
<dbReference type="Pfam" id="PF13177">
    <property type="entry name" value="DNA_pol3_delta2"/>
    <property type="match status" value="1"/>
</dbReference>
<dbReference type="STRING" id="1123380.SAMN02745199_0860"/>
<evidence type="ECO:0000259" key="1">
    <source>
        <dbReference type="Pfam" id="PF22227"/>
    </source>
</evidence>
<keyword evidence="3" id="KW-1185">Reference proteome</keyword>
<dbReference type="SUPFAM" id="SSF52540">
    <property type="entry name" value="P-loop containing nucleoside triphosphate hydrolases"/>
    <property type="match status" value="1"/>
</dbReference>
<evidence type="ECO:0000313" key="3">
    <source>
        <dbReference type="Proteomes" id="UP000242592"/>
    </source>
</evidence>
<dbReference type="Proteomes" id="UP000242592">
    <property type="component" value="Unassembled WGS sequence"/>
</dbReference>
<evidence type="ECO:0000313" key="2">
    <source>
        <dbReference type="EMBL" id="SHH37572.1"/>
    </source>
</evidence>
<gene>
    <name evidence="2" type="ORF">SAMN02745199_0860</name>
</gene>
<name>A0A1M5SG60_9BACT</name>
<dbReference type="AlphaFoldDB" id="A0A1M5SG60"/>
<dbReference type="EMBL" id="FQXN01000003">
    <property type="protein sequence ID" value="SHH37572.1"/>
    <property type="molecule type" value="Genomic_DNA"/>
</dbReference>
<dbReference type="PANTHER" id="PTHR11669">
    <property type="entry name" value="REPLICATION FACTOR C / DNA POLYMERASE III GAMMA-TAU SUBUNIT"/>
    <property type="match status" value="1"/>
</dbReference>
<organism evidence="2 3">
    <name type="scientific">Thermosipho atlanticus DSM 15807</name>
    <dbReference type="NCBI Taxonomy" id="1123380"/>
    <lineage>
        <taxon>Bacteria</taxon>
        <taxon>Thermotogati</taxon>
        <taxon>Thermotogota</taxon>
        <taxon>Thermotogae</taxon>
        <taxon>Thermotogales</taxon>
        <taxon>Fervidobacteriaceae</taxon>
        <taxon>Thermosipho</taxon>
    </lineage>
</organism>
<reference evidence="3" key="1">
    <citation type="submission" date="2016-11" db="EMBL/GenBank/DDBJ databases">
        <authorList>
            <person name="Varghese N."/>
            <person name="Submissions S."/>
        </authorList>
    </citation>
    <scope>NUCLEOTIDE SEQUENCE [LARGE SCALE GENOMIC DNA]</scope>
    <source>
        <strain evidence="3">DSM 15807</strain>
    </source>
</reference>
<dbReference type="Gene3D" id="3.40.50.300">
    <property type="entry name" value="P-loop containing nucleotide triphosphate hydrolases"/>
    <property type="match status" value="1"/>
</dbReference>
<dbReference type="InterPro" id="IPR027417">
    <property type="entry name" value="P-loop_NTPase"/>
</dbReference>
<sequence>MDLISHIKKIIKNSRGLSIAITGDNESYLERLVVSMIKEITNDQIDKYMIISTKDSPNIKIDDIRNLQEFLSFRADSGKKFVLLLNAEKLLPEAENALLKILEEPPEYAVIILVTTSWNSLYPTIKSRVFRYNINIPKEMFNEIEDFFAKKLIWTFPERIDEIKNKKFEIVNLNTLSKEKNKLNIYYTLYTEIKKSLGDYKQLNNLARKICKNEDFDILKIVAKVSLWIAEEFSMKKDIDYSQIKTIDKILSSKVANYNYELTYYFILLSLNDAINKN</sequence>
<dbReference type="RefSeq" id="WP_234946765.1">
    <property type="nucleotide sequence ID" value="NZ_FQXN01000003.1"/>
</dbReference>
<dbReference type="InterPro" id="IPR050238">
    <property type="entry name" value="DNA_Rep/Repair_Clamp_Loader"/>
</dbReference>
<feature type="domain" description="Tm0771-like C-terminal" evidence="1">
    <location>
        <begin position="189"/>
        <end position="273"/>
    </location>
</feature>
<proteinExistence type="predicted"/>
<protein>
    <submittedName>
        <fullName evidence="2">DNA polymerase-3 subunit delta</fullName>
    </submittedName>
</protein>
<dbReference type="Pfam" id="PF22227">
    <property type="entry name" value="DNA_pol3_gamma_R_C"/>
    <property type="match status" value="1"/>
</dbReference>